<name>A0A3B1BN63_9ZZZZ</name>
<proteinExistence type="predicted"/>
<reference evidence="2" key="1">
    <citation type="submission" date="2018-06" db="EMBL/GenBank/DDBJ databases">
        <authorList>
            <person name="Zhirakovskaya E."/>
        </authorList>
    </citation>
    <scope>NUCLEOTIDE SEQUENCE</scope>
</reference>
<sequence>MRYFRSSRLFEALTMASGDGSFVKLLLQLAKTDVLIIDDWGLDVLNQKQSKDLLEVMEDRHGLGATIVTSQLSFHSGL</sequence>
<dbReference type="Pfam" id="PF01695">
    <property type="entry name" value="IstB_IS21"/>
    <property type="match status" value="1"/>
</dbReference>
<evidence type="ECO:0000259" key="1">
    <source>
        <dbReference type="Pfam" id="PF01695"/>
    </source>
</evidence>
<dbReference type="EMBL" id="UOFZ01000070">
    <property type="protein sequence ID" value="VAX12908.1"/>
    <property type="molecule type" value="Genomic_DNA"/>
</dbReference>
<feature type="domain" description="IstB-like ATP-binding" evidence="1">
    <location>
        <begin position="2"/>
        <end position="75"/>
    </location>
</feature>
<organism evidence="2">
    <name type="scientific">hydrothermal vent metagenome</name>
    <dbReference type="NCBI Taxonomy" id="652676"/>
    <lineage>
        <taxon>unclassified sequences</taxon>
        <taxon>metagenomes</taxon>
        <taxon>ecological metagenomes</taxon>
    </lineage>
</organism>
<evidence type="ECO:0000313" key="2">
    <source>
        <dbReference type="EMBL" id="VAX12908.1"/>
    </source>
</evidence>
<dbReference type="GO" id="GO:0005524">
    <property type="term" value="F:ATP binding"/>
    <property type="evidence" value="ECO:0007669"/>
    <property type="project" value="InterPro"/>
</dbReference>
<dbReference type="AlphaFoldDB" id="A0A3B1BN63"/>
<dbReference type="Gene3D" id="3.40.50.300">
    <property type="entry name" value="P-loop containing nucleotide triphosphate hydrolases"/>
    <property type="match status" value="1"/>
</dbReference>
<dbReference type="InterPro" id="IPR027417">
    <property type="entry name" value="P-loop_NTPase"/>
</dbReference>
<dbReference type="InterPro" id="IPR002611">
    <property type="entry name" value="IstB_ATP-bd"/>
</dbReference>
<accession>A0A3B1BN63</accession>
<protein>
    <recommendedName>
        <fullName evidence="1">IstB-like ATP-binding domain-containing protein</fullName>
    </recommendedName>
</protein>
<gene>
    <name evidence="2" type="ORF">MNBD_GAMMA24-2765</name>
</gene>